<evidence type="ECO:0000256" key="5">
    <source>
        <dbReference type="ARBA" id="ARBA00023152"/>
    </source>
</evidence>
<name>A0A381SXN8_9ZZZZ</name>
<dbReference type="InterPro" id="IPR035476">
    <property type="entry name" value="SIS_PGI_1"/>
</dbReference>
<comment type="pathway">
    <text evidence="1">Carbohydrate degradation; glycolysis; D-glyceraldehyde 3-phosphate and glycerone phosphate from D-glucose: step 2/4.</text>
</comment>
<dbReference type="CDD" id="cd05015">
    <property type="entry name" value="SIS_PGI_1"/>
    <property type="match status" value="1"/>
</dbReference>
<evidence type="ECO:0000256" key="2">
    <source>
        <dbReference type="ARBA" id="ARBA00006604"/>
    </source>
</evidence>
<dbReference type="PROSITE" id="PS00174">
    <property type="entry name" value="P_GLUCOSE_ISOMERASE_2"/>
    <property type="match status" value="1"/>
</dbReference>
<dbReference type="HAMAP" id="MF_00473">
    <property type="entry name" value="G6P_isomerase"/>
    <property type="match status" value="1"/>
</dbReference>
<dbReference type="EC" id="5.3.1.9" evidence="3"/>
<dbReference type="UniPathway" id="UPA00109">
    <property type="reaction ID" value="UER00181"/>
</dbReference>
<organism evidence="8">
    <name type="scientific">marine metagenome</name>
    <dbReference type="NCBI Taxonomy" id="408172"/>
    <lineage>
        <taxon>unclassified sequences</taxon>
        <taxon>metagenomes</taxon>
        <taxon>ecological metagenomes</taxon>
    </lineage>
</organism>
<dbReference type="InterPro" id="IPR035482">
    <property type="entry name" value="SIS_PGI_2"/>
</dbReference>
<gene>
    <name evidence="8" type="ORF">METZ01_LOCUS60021</name>
</gene>
<sequence>MTQTDGNNLWERFQRYYTEFPSIGLGLDISRMNFTEEFIGQIKPRLAKAFAAMDELEAGAIANPDENRMVGHYWLRNSTSAPTEEIRQAIDQTLASIKAFAAKVHSGEIHGSDGPFENMLIIGIGGSALGPQFVAHALSQPGRDKVTPWFIDNTDPDGIDRIKSKLANSLGNTLVIVISKSGGTKETRNGMLEMKTAFKAAELNFADHAVAITGEGSNLDKIAKAEGWIHRFPMWDWVGGRTSETSAVGLLPAALQGFDIDQFLAGAAACDTVTRTKSFEGNPSAQLSAMWFNAVDGRGSKDMVILPYKDRLEFLSKYLQQLIMESLGKERDLDGQVVNQGISVYGNKGSTDQHAYVQQLREGVHNFFVTFIRVLKDRDGESMEVEKGHTSGDYLDGFFQGTRNALYQNDRASITLNITVINEFNIGVLVALFERSVGYYASIININAYHQPGVEAGKKAAGDVITLQAKIIDFLSENSDSAHSVDEIADAIKDSESKETVFLICQHLSANEYRGVKKIGSGALTKITFQSQ</sequence>
<dbReference type="GO" id="GO:0097367">
    <property type="term" value="F:carbohydrate derivative binding"/>
    <property type="evidence" value="ECO:0007669"/>
    <property type="project" value="InterPro"/>
</dbReference>
<reference evidence="8" key="1">
    <citation type="submission" date="2018-05" db="EMBL/GenBank/DDBJ databases">
        <authorList>
            <person name="Lanie J.A."/>
            <person name="Ng W.-L."/>
            <person name="Kazmierczak K.M."/>
            <person name="Andrzejewski T.M."/>
            <person name="Davidsen T.M."/>
            <person name="Wayne K.J."/>
            <person name="Tettelin H."/>
            <person name="Glass J.I."/>
            <person name="Rusch D."/>
            <person name="Podicherti R."/>
            <person name="Tsui H.-C.T."/>
            <person name="Winkler M.E."/>
        </authorList>
    </citation>
    <scope>NUCLEOTIDE SEQUENCE</scope>
</reference>
<keyword evidence="4" id="KW-0312">Gluconeogenesis</keyword>
<evidence type="ECO:0000313" key="8">
    <source>
        <dbReference type="EMBL" id="SVA07167.1"/>
    </source>
</evidence>
<dbReference type="GO" id="GO:0006096">
    <property type="term" value="P:glycolytic process"/>
    <property type="evidence" value="ECO:0007669"/>
    <property type="project" value="UniProtKB-UniPathway"/>
</dbReference>
<dbReference type="SUPFAM" id="SSF53697">
    <property type="entry name" value="SIS domain"/>
    <property type="match status" value="1"/>
</dbReference>
<accession>A0A381SXN8</accession>
<evidence type="ECO:0000256" key="3">
    <source>
        <dbReference type="ARBA" id="ARBA00011952"/>
    </source>
</evidence>
<dbReference type="Pfam" id="PF00342">
    <property type="entry name" value="PGI"/>
    <property type="match status" value="2"/>
</dbReference>
<dbReference type="PRINTS" id="PR00662">
    <property type="entry name" value="G6PISOMERASE"/>
</dbReference>
<evidence type="ECO:0000256" key="7">
    <source>
        <dbReference type="ARBA" id="ARBA00029321"/>
    </source>
</evidence>
<dbReference type="GO" id="GO:0051156">
    <property type="term" value="P:glucose 6-phosphate metabolic process"/>
    <property type="evidence" value="ECO:0007669"/>
    <property type="project" value="TreeGrafter"/>
</dbReference>
<dbReference type="GO" id="GO:0005829">
    <property type="term" value="C:cytosol"/>
    <property type="evidence" value="ECO:0007669"/>
    <property type="project" value="TreeGrafter"/>
</dbReference>
<dbReference type="PANTHER" id="PTHR11469:SF1">
    <property type="entry name" value="GLUCOSE-6-PHOSPHATE ISOMERASE"/>
    <property type="match status" value="1"/>
</dbReference>
<dbReference type="Gene3D" id="3.40.50.10490">
    <property type="entry name" value="Glucose-6-phosphate isomerase like protein, domain 1"/>
    <property type="match status" value="2"/>
</dbReference>
<dbReference type="CDD" id="cd05016">
    <property type="entry name" value="SIS_PGI_2"/>
    <property type="match status" value="1"/>
</dbReference>
<evidence type="ECO:0000256" key="4">
    <source>
        <dbReference type="ARBA" id="ARBA00022432"/>
    </source>
</evidence>
<dbReference type="InterPro" id="IPR018189">
    <property type="entry name" value="Phosphoglucose_isomerase_CS"/>
</dbReference>
<dbReference type="NCBIfam" id="NF010696">
    <property type="entry name" value="PRK14096.1"/>
    <property type="match status" value="1"/>
</dbReference>
<dbReference type="InterPro" id="IPR046348">
    <property type="entry name" value="SIS_dom_sf"/>
</dbReference>
<dbReference type="AlphaFoldDB" id="A0A381SXN8"/>
<dbReference type="GO" id="GO:0004347">
    <property type="term" value="F:glucose-6-phosphate isomerase activity"/>
    <property type="evidence" value="ECO:0007669"/>
    <property type="project" value="UniProtKB-EC"/>
</dbReference>
<dbReference type="PROSITE" id="PS51463">
    <property type="entry name" value="P_GLUCOSE_ISOMERASE_3"/>
    <property type="match status" value="1"/>
</dbReference>
<comment type="catalytic activity">
    <reaction evidence="7">
        <text>alpha-D-glucose 6-phosphate = beta-D-fructose 6-phosphate</text>
        <dbReference type="Rhea" id="RHEA:11816"/>
        <dbReference type="ChEBI" id="CHEBI:57634"/>
        <dbReference type="ChEBI" id="CHEBI:58225"/>
        <dbReference type="EC" id="5.3.1.9"/>
    </reaction>
</comment>
<dbReference type="EMBL" id="UINC01003533">
    <property type="protein sequence ID" value="SVA07167.1"/>
    <property type="molecule type" value="Genomic_DNA"/>
</dbReference>
<keyword evidence="5" id="KW-0324">Glycolysis</keyword>
<dbReference type="FunFam" id="3.40.50.10490:FF:000021">
    <property type="entry name" value="Glucose-6-phosphate isomerase"/>
    <property type="match status" value="1"/>
</dbReference>
<evidence type="ECO:0000256" key="1">
    <source>
        <dbReference type="ARBA" id="ARBA00004926"/>
    </source>
</evidence>
<proteinExistence type="inferred from homology"/>
<evidence type="ECO:0000256" key="6">
    <source>
        <dbReference type="ARBA" id="ARBA00023235"/>
    </source>
</evidence>
<dbReference type="FunFam" id="3.40.50.10490:FF:000023">
    <property type="entry name" value="Glucose-6-phosphate isomerase"/>
    <property type="match status" value="1"/>
</dbReference>
<keyword evidence="6" id="KW-0413">Isomerase</keyword>
<dbReference type="PANTHER" id="PTHR11469">
    <property type="entry name" value="GLUCOSE-6-PHOSPHATE ISOMERASE"/>
    <property type="match status" value="1"/>
</dbReference>
<dbReference type="GO" id="GO:0048029">
    <property type="term" value="F:monosaccharide binding"/>
    <property type="evidence" value="ECO:0007669"/>
    <property type="project" value="TreeGrafter"/>
</dbReference>
<dbReference type="GO" id="GO:0006094">
    <property type="term" value="P:gluconeogenesis"/>
    <property type="evidence" value="ECO:0007669"/>
    <property type="project" value="UniProtKB-KW"/>
</dbReference>
<dbReference type="InterPro" id="IPR001672">
    <property type="entry name" value="G6P_Isomerase"/>
</dbReference>
<protein>
    <recommendedName>
        <fullName evidence="3">glucose-6-phosphate isomerase</fullName>
        <ecNumber evidence="3">5.3.1.9</ecNumber>
    </recommendedName>
</protein>
<comment type="similarity">
    <text evidence="2">Belongs to the GPI family.</text>
</comment>